<protein>
    <submittedName>
        <fullName evidence="1">Uncharacterized protein</fullName>
    </submittedName>
</protein>
<name>A0A7G3WH38_9CAUD</name>
<keyword evidence="2" id="KW-1185">Reference proteome</keyword>
<evidence type="ECO:0000313" key="1">
    <source>
        <dbReference type="EMBL" id="QKE60836.1"/>
    </source>
</evidence>
<sequence length="126" mass="13891">MCVYENSGSFSVAEHVKVTFEVDSHYVSAASSEATVKLGSIKRIVVFGRSVDLPSLFTALEDSLVRARYGSEFTSAFDFDEIRKISVEIHRESEGLGDVTGYEPASQTFYGYMLYNSSETLFGGKS</sequence>
<dbReference type="EMBL" id="MT457475">
    <property type="protein sequence ID" value="QKE60836.1"/>
    <property type="molecule type" value="Genomic_DNA"/>
</dbReference>
<dbReference type="Proteomes" id="UP000516780">
    <property type="component" value="Segment"/>
</dbReference>
<organism evidence="1 2">
    <name type="scientific">Arthronema virus TR020</name>
    <dbReference type="NCBI Taxonomy" id="2736280"/>
    <lineage>
        <taxon>Viruses</taxon>
        <taxon>Duplodnaviria</taxon>
        <taxon>Heunggongvirae</taxon>
        <taxon>Uroviricota</taxon>
        <taxon>Caudoviricetes</taxon>
        <taxon>Saffermanviridae</taxon>
        <taxon>Arthrovirus</taxon>
        <taxon>Arthrovirus TR020</taxon>
    </lineage>
</organism>
<accession>A0A7G3WH38</accession>
<evidence type="ECO:0000313" key="2">
    <source>
        <dbReference type="Proteomes" id="UP000516780"/>
    </source>
</evidence>
<reference evidence="1 2" key="1">
    <citation type="journal article" date="2020" name="Microb. Ecol.">
        <title>Novel Virus on Filamentous Arthronema africanum Cyanobacterium.</title>
        <authorList>
            <person name="Petrzik K."/>
            <person name="Lukavsky J."/>
            <person name="Koloniuk I."/>
        </authorList>
    </citation>
    <scope>NUCLEOTIDE SEQUENCE [LARGE SCALE GENOMIC DNA]</scope>
</reference>
<proteinExistence type="predicted"/>